<proteinExistence type="predicted"/>
<keyword evidence="1" id="KW-0175">Coiled coil</keyword>
<keyword evidence="3" id="KW-1185">Reference proteome</keyword>
<feature type="coiled-coil region" evidence="1">
    <location>
        <begin position="17"/>
        <end position="51"/>
    </location>
</feature>
<dbReference type="AlphaFoldDB" id="A0A8J5LYV3"/>
<organism evidence="2 3">
    <name type="scientific">Phytophthora aleatoria</name>
    <dbReference type="NCBI Taxonomy" id="2496075"/>
    <lineage>
        <taxon>Eukaryota</taxon>
        <taxon>Sar</taxon>
        <taxon>Stramenopiles</taxon>
        <taxon>Oomycota</taxon>
        <taxon>Peronosporomycetes</taxon>
        <taxon>Peronosporales</taxon>
        <taxon>Peronosporaceae</taxon>
        <taxon>Phytophthora</taxon>
    </lineage>
</organism>
<reference evidence="2" key="1">
    <citation type="submission" date="2021-01" db="EMBL/GenBank/DDBJ databases">
        <title>Phytophthora aleatoria, a newly-described species from Pinus radiata is distinct from Phytophthora cactorum isolates based on comparative genomics.</title>
        <authorList>
            <person name="Mcdougal R."/>
            <person name="Panda P."/>
            <person name="Williams N."/>
            <person name="Studholme D.J."/>
        </authorList>
    </citation>
    <scope>NUCLEOTIDE SEQUENCE</scope>
    <source>
        <strain evidence="2">NZFS 4037</strain>
    </source>
</reference>
<dbReference type="EMBL" id="JAENGY010001106">
    <property type="protein sequence ID" value="KAG6952497.1"/>
    <property type="molecule type" value="Genomic_DNA"/>
</dbReference>
<comment type="caution">
    <text evidence="2">The sequence shown here is derived from an EMBL/GenBank/DDBJ whole genome shotgun (WGS) entry which is preliminary data.</text>
</comment>
<dbReference type="Proteomes" id="UP000709295">
    <property type="component" value="Unassembled WGS sequence"/>
</dbReference>
<protein>
    <submittedName>
        <fullName evidence="2">Uncharacterized protein</fullName>
    </submittedName>
</protein>
<evidence type="ECO:0000256" key="1">
    <source>
        <dbReference type="SAM" id="Coils"/>
    </source>
</evidence>
<evidence type="ECO:0000313" key="2">
    <source>
        <dbReference type="EMBL" id="KAG6952497.1"/>
    </source>
</evidence>
<name>A0A8J5LYV3_9STRA</name>
<sequence>MDMRLLFTICYRLDGERRDLADEMSGWRDEVGELEQELKEKKEECSRLQVEVDFFHPDAITDRVRVSFLHHGRLNCEAQRDGGIIFLFSPKRECEVPSTRTPATTELSATVPPRAKVVMRSQEDEVPAVSRKMRMSFGHFSNFRDECTGQAMESDHDRLRGRDIS</sequence>
<gene>
    <name evidence="2" type="ORF">JG688_00013297</name>
</gene>
<accession>A0A8J5LYV3</accession>
<evidence type="ECO:0000313" key="3">
    <source>
        <dbReference type="Proteomes" id="UP000709295"/>
    </source>
</evidence>